<dbReference type="Proteomes" id="UP000605201">
    <property type="component" value="Unassembled WGS sequence"/>
</dbReference>
<organism evidence="1 2">
    <name type="scientific">Candidatus Desulfatibia vada</name>
    <dbReference type="NCBI Taxonomy" id="2841696"/>
    <lineage>
        <taxon>Bacteria</taxon>
        <taxon>Pseudomonadati</taxon>
        <taxon>Thermodesulfobacteriota</taxon>
        <taxon>Desulfobacteria</taxon>
        <taxon>Desulfobacterales</taxon>
        <taxon>Desulfobacterales incertae sedis</taxon>
        <taxon>Candidatus Desulfatibia</taxon>
    </lineage>
</organism>
<protein>
    <submittedName>
        <fullName evidence="1">Uncharacterized protein</fullName>
    </submittedName>
</protein>
<proteinExistence type="predicted"/>
<reference evidence="1 2" key="1">
    <citation type="submission" date="2020-08" db="EMBL/GenBank/DDBJ databases">
        <title>Bridging the membrane lipid divide: bacteria of the FCB group superphylum have the potential to synthesize archaeal ether lipids.</title>
        <authorList>
            <person name="Villanueva L."/>
            <person name="Von Meijenfeldt F.A.B."/>
            <person name="Westbye A.B."/>
            <person name="Yadav S."/>
            <person name="Hopmans E.C."/>
            <person name="Dutilh B.E."/>
            <person name="Sinninghe Damste J.S."/>
        </authorList>
    </citation>
    <scope>NUCLEOTIDE SEQUENCE [LARGE SCALE GENOMIC DNA]</scope>
    <source>
        <strain evidence="1">NIOZ-UU17</strain>
    </source>
</reference>
<accession>A0A8J6TMA8</accession>
<gene>
    <name evidence="1" type="ORF">H8D96_20665</name>
</gene>
<evidence type="ECO:0000313" key="2">
    <source>
        <dbReference type="Proteomes" id="UP000605201"/>
    </source>
</evidence>
<dbReference type="EMBL" id="JACNIG010000417">
    <property type="protein sequence ID" value="MBC8434329.1"/>
    <property type="molecule type" value="Genomic_DNA"/>
</dbReference>
<dbReference type="AlphaFoldDB" id="A0A8J6TMA8"/>
<sequence>MEEGKCWAAFLGGCGGQITKEHIVTQGLFGRRVRVDGLAGWLGTPKCEMPIRKLTSNILCEHHNNELGRTADSAAIHLLKHLKAIRYPMELPGSRILRPPVERHVSGLGLGRWLCKTHCNLMIINGIAPDPEYIRYAFLRPITKPIYFFFAGQVGEKKRFADSRDAVVSYRQLIADDDTGCDAFSISLAGFQSVVSLIPVQQNGKEMIDRINELQQPTPLGMSKIIFDWSEEPGVISDIL</sequence>
<comment type="caution">
    <text evidence="1">The sequence shown here is derived from an EMBL/GenBank/DDBJ whole genome shotgun (WGS) entry which is preliminary data.</text>
</comment>
<name>A0A8J6TMA8_9BACT</name>
<evidence type="ECO:0000313" key="1">
    <source>
        <dbReference type="EMBL" id="MBC8434329.1"/>
    </source>
</evidence>